<comment type="caution">
    <text evidence="1">The sequence shown here is derived from an EMBL/GenBank/DDBJ whole genome shotgun (WGS) entry which is preliminary data.</text>
</comment>
<protein>
    <submittedName>
        <fullName evidence="1">Ead/Ea22-like family protein</fullName>
    </submittedName>
</protein>
<proteinExistence type="predicted"/>
<accession>A0A5C7BTS7</accession>
<evidence type="ECO:0000313" key="1">
    <source>
        <dbReference type="EMBL" id="TXE26196.1"/>
    </source>
</evidence>
<gene>
    <name evidence="1" type="ORF">FOT62_23505</name>
</gene>
<sequence length="180" mass="19325">MDKFSELKAAAIAATPGQWILDDDSWSEGDNANVSTEERYDGRIVSIAQIEGGGSESGFDEPFSAEQQANARYIAAANPAVVLALLAELEAKDERIGELEAIATEYAGKFQKAQDAAKHLIIMNDSAQAEIAHLKTLLATPVWLPDVLFIKVSGSAVPVMHAVRVKERVHSAGFKCVGDE</sequence>
<dbReference type="RefSeq" id="WP_147882702.1">
    <property type="nucleotide sequence ID" value="NZ_VOUQ01000022.1"/>
</dbReference>
<dbReference type="Pfam" id="PF13935">
    <property type="entry name" value="Ead_Ea22"/>
    <property type="match status" value="1"/>
</dbReference>
<organism evidence="1 2">
    <name type="scientific">Serratia marcescens</name>
    <dbReference type="NCBI Taxonomy" id="615"/>
    <lineage>
        <taxon>Bacteria</taxon>
        <taxon>Pseudomonadati</taxon>
        <taxon>Pseudomonadota</taxon>
        <taxon>Gammaproteobacteria</taxon>
        <taxon>Enterobacterales</taxon>
        <taxon>Yersiniaceae</taxon>
        <taxon>Serratia</taxon>
    </lineage>
</organism>
<dbReference type="Proteomes" id="UP000321126">
    <property type="component" value="Unassembled WGS sequence"/>
</dbReference>
<dbReference type="EMBL" id="VOUQ01000022">
    <property type="protein sequence ID" value="TXE26196.1"/>
    <property type="molecule type" value="Genomic_DNA"/>
</dbReference>
<dbReference type="AlphaFoldDB" id="A0A5C7BTS7"/>
<reference evidence="1 2" key="1">
    <citation type="submission" date="2019-07" db="EMBL/GenBank/DDBJ databases">
        <title>Serratia strains were isolated from fresh produce.</title>
        <authorList>
            <person name="Cho G.-S."/>
            <person name="Stein M."/>
            <person name="Lee W."/>
            <person name="Suh S.H."/>
            <person name="Franz C.M.A.P."/>
        </authorList>
    </citation>
    <scope>NUCLEOTIDE SEQUENCE [LARGE SCALE GENOMIC DNA]</scope>
    <source>
        <strain evidence="1 2">S16</strain>
    </source>
</reference>
<evidence type="ECO:0000313" key="2">
    <source>
        <dbReference type="Proteomes" id="UP000321126"/>
    </source>
</evidence>
<name>A0A5C7BTS7_SERMA</name>
<dbReference type="InterPro" id="IPR025153">
    <property type="entry name" value="Ead_Ea22"/>
</dbReference>